<feature type="domain" description="Thioester" evidence="5">
    <location>
        <begin position="86"/>
        <end position="187"/>
    </location>
</feature>
<dbReference type="RefSeq" id="WP_344095970.1">
    <property type="nucleotide sequence ID" value="NZ_BAAAHB010000099.1"/>
</dbReference>
<feature type="chain" id="PRO_5047043200" evidence="3">
    <location>
        <begin position="31"/>
        <end position="477"/>
    </location>
</feature>
<evidence type="ECO:0000256" key="3">
    <source>
        <dbReference type="SAM" id="SignalP"/>
    </source>
</evidence>
<evidence type="ECO:0000313" key="6">
    <source>
        <dbReference type="EMBL" id="GAA0487583.1"/>
    </source>
</evidence>
<feature type="compositionally biased region" description="Polar residues" evidence="1">
    <location>
        <begin position="413"/>
        <end position="424"/>
    </location>
</feature>
<feature type="region of interest" description="Disordered" evidence="1">
    <location>
        <begin position="189"/>
        <end position="210"/>
    </location>
</feature>
<feature type="domain" description="Bacterial phospholipase C C-terminal" evidence="4">
    <location>
        <begin position="324"/>
        <end position="389"/>
    </location>
</feature>
<evidence type="ECO:0000259" key="4">
    <source>
        <dbReference type="Pfam" id="PF05506"/>
    </source>
</evidence>
<organism evidence="6 7">
    <name type="scientific">Streptomyces stramineus</name>
    <dbReference type="NCBI Taxonomy" id="173861"/>
    <lineage>
        <taxon>Bacteria</taxon>
        <taxon>Bacillati</taxon>
        <taxon>Actinomycetota</taxon>
        <taxon>Actinomycetes</taxon>
        <taxon>Kitasatosporales</taxon>
        <taxon>Streptomycetaceae</taxon>
        <taxon>Streptomyces</taxon>
    </lineage>
</organism>
<comment type="caution">
    <text evidence="6">The sequence shown here is derived from an EMBL/GenBank/DDBJ whole genome shotgun (WGS) entry which is preliminary data.</text>
</comment>
<protein>
    <submittedName>
        <fullName evidence="6">TQXA domain-containing protein</fullName>
    </submittedName>
</protein>
<keyword evidence="2" id="KW-0472">Membrane</keyword>
<dbReference type="InterPro" id="IPR008475">
    <property type="entry name" value="PLipase_C_C"/>
</dbReference>
<name>A0ABN1B083_9ACTN</name>
<feature type="signal peptide" evidence="3">
    <location>
        <begin position="1"/>
        <end position="30"/>
    </location>
</feature>
<proteinExistence type="predicted"/>
<evidence type="ECO:0000313" key="7">
    <source>
        <dbReference type="Proteomes" id="UP001499895"/>
    </source>
</evidence>
<keyword evidence="2" id="KW-1133">Transmembrane helix</keyword>
<evidence type="ECO:0000256" key="1">
    <source>
        <dbReference type="SAM" id="MobiDB-lite"/>
    </source>
</evidence>
<accession>A0ABN1B083</accession>
<dbReference type="Proteomes" id="UP001499895">
    <property type="component" value="Unassembled WGS sequence"/>
</dbReference>
<gene>
    <name evidence="6" type="ORF">GCM10009544_56070</name>
</gene>
<dbReference type="InterPro" id="IPR023849">
    <property type="entry name" value="TQXA_dom"/>
</dbReference>
<evidence type="ECO:0000256" key="2">
    <source>
        <dbReference type="SAM" id="Phobius"/>
    </source>
</evidence>
<dbReference type="NCBIfam" id="NF041528">
    <property type="entry name" value="strep_LAETG"/>
    <property type="match status" value="1"/>
</dbReference>
<dbReference type="Pfam" id="PF05506">
    <property type="entry name" value="PLipase_C_C"/>
    <property type="match status" value="1"/>
</dbReference>
<dbReference type="NCBIfam" id="TIGR03934">
    <property type="entry name" value="TQXA_dom"/>
    <property type="match status" value="1"/>
</dbReference>
<feature type="region of interest" description="Disordered" evidence="1">
    <location>
        <begin position="404"/>
        <end position="428"/>
    </location>
</feature>
<keyword evidence="3" id="KW-0732">Signal</keyword>
<reference evidence="6 7" key="1">
    <citation type="journal article" date="2019" name="Int. J. Syst. Evol. Microbiol.">
        <title>The Global Catalogue of Microorganisms (GCM) 10K type strain sequencing project: providing services to taxonomists for standard genome sequencing and annotation.</title>
        <authorList>
            <consortium name="The Broad Institute Genomics Platform"/>
            <consortium name="The Broad Institute Genome Sequencing Center for Infectious Disease"/>
            <person name="Wu L."/>
            <person name="Ma J."/>
        </authorList>
    </citation>
    <scope>NUCLEOTIDE SEQUENCE [LARGE SCALE GENOMIC DNA]</scope>
    <source>
        <strain evidence="6 7">JCM 10649</strain>
    </source>
</reference>
<evidence type="ECO:0000259" key="5">
    <source>
        <dbReference type="Pfam" id="PF08341"/>
    </source>
</evidence>
<dbReference type="Gene3D" id="1.10.150.480">
    <property type="match status" value="1"/>
</dbReference>
<keyword evidence="2" id="KW-0812">Transmembrane</keyword>
<feature type="transmembrane region" description="Helical" evidence="2">
    <location>
        <begin position="450"/>
        <end position="468"/>
    </location>
</feature>
<dbReference type="EMBL" id="BAAAHB010000099">
    <property type="protein sequence ID" value="GAA0487583.1"/>
    <property type="molecule type" value="Genomic_DNA"/>
</dbReference>
<keyword evidence="7" id="KW-1185">Reference proteome</keyword>
<dbReference type="InterPro" id="IPR013552">
    <property type="entry name" value="Thioester_dom"/>
</dbReference>
<sequence length="477" mass="47942">MISVKRRGAARLAAAVVVTGVTAVGTIATAGPAAAGDAPQNPGGVSATLGKITAGSGVVVNDRRKTGEVLAGLFEMKVEGGGSLQTYCVDMLTNTVDGAKYKEVGWSESSLHANKNAGRIRWILQHSYPQVNDLAALAKEAGTGPLDANTAAAGTQVAIWRYSDGADVKAKDGAAQKLAEHLYKSAKDAEEPEASLTLTPPAVSGKSGRKLGPVTVHTNARSVTLTPSGDAVAKGVKIVDKDGKRLTSTGDGGEIYFDVRPGARDGSLALKATAATKVPVGRVFVGDHTTTQTQILAGSSESTVSATATANWAAKGAVPALSARKNCAKGGVEVTAENRGDAPFGFDLDGVDHTVPAGGSETTLVKVAENQAYKFTITGPNGFSRTFSGILDCLTAEHAAAAAATGEGGGTDPTRTSPISTASTGGKGVVKASAGGDLATTGGSTTTPTIAGLAIVLIVAGSGAVYFLRRENTAPGE</sequence>
<dbReference type="Pfam" id="PF08341">
    <property type="entry name" value="TED"/>
    <property type="match status" value="1"/>
</dbReference>